<evidence type="ECO:0000256" key="1">
    <source>
        <dbReference type="SAM" id="MobiDB-lite"/>
    </source>
</evidence>
<name>A0A8H5MPR5_9HYPO</name>
<dbReference type="Proteomes" id="UP000574317">
    <property type="component" value="Unassembled WGS sequence"/>
</dbReference>
<reference evidence="2 3" key="1">
    <citation type="submission" date="2020-05" db="EMBL/GenBank/DDBJ databases">
        <title>Identification and distribution of gene clusters putatively required for synthesis of sphingolipid metabolism inhibitors in phylogenetically diverse species of the filamentous fungus Fusarium.</title>
        <authorList>
            <person name="Kim H.-S."/>
            <person name="Busman M."/>
            <person name="Brown D.W."/>
            <person name="Divon H."/>
            <person name="Uhlig S."/>
            <person name="Proctor R.H."/>
        </authorList>
    </citation>
    <scope>NUCLEOTIDE SEQUENCE [LARGE SCALE GENOMIC DNA]</scope>
    <source>
        <strain evidence="2 3">NRRL 25196</strain>
    </source>
</reference>
<feature type="compositionally biased region" description="Basic residues" evidence="1">
    <location>
        <begin position="1"/>
        <end position="10"/>
    </location>
</feature>
<feature type="region of interest" description="Disordered" evidence="1">
    <location>
        <begin position="1"/>
        <end position="133"/>
    </location>
</feature>
<dbReference type="EMBL" id="JAAOAO010000568">
    <property type="protein sequence ID" value="KAF5536333.1"/>
    <property type="molecule type" value="Genomic_DNA"/>
</dbReference>
<evidence type="ECO:0000313" key="2">
    <source>
        <dbReference type="EMBL" id="KAF5536333.1"/>
    </source>
</evidence>
<feature type="compositionally biased region" description="Acidic residues" evidence="1">
    <location>
        <begin position="113"/>
        <end position="123"/>
    </location>
</feature>
<evidence type="ECO:0000313" key="3">
    <source>
        <dbReference type="Proteomes" id="UP000574317"/>
    </source>
</evidence>
<accession>A0A8H5MPR5</accession>
<organism evidence="2 3">
    <name type="scientific">Fusarium napiforme</name>
    <dbReference type="NCBI Taxonomy" id="42672"/>
    <lineage>
        <taxon>Eukaryota</taxon>
        <taxon>Fungi</taxon>
        <taxon>Dikarya</taxon>
        <taxon>Ascomycota</taxon>
        <taxon>Pezizomycotina</taxon>
        <taxon>Sordariomycetes</taxon>
        <taxon>Hypocreomycetidae</taxon>
        <taxon>Hypocreales</taxon>
        <taxon>Nectriaceae</taxon>
        <taxon>Fusarium</taxon>
        <taxon>Fusarium fujikuroi species complex</taxon>
    </lineage>
</organism>
<proteinExistence type="predicted"/>
<gene>
    <name evidence="2" type="ORF">FNAPI_11802</name>
</gene>
<comment type="caution">
    <text evidence="2">The sequence shown here is derived from an EMBL/GenBank/DDBJ whole genome shotgun (WGS) entry which is preliminary data.</text>
</comment>
<feature type="compositionally biased region" description="Basic and acidic residues" evidence="1">
    <location>
        <begin position="26"/>
        <end position="86"/>
    </location>
</feature>
<sequence>MLRRSGRLASRRSGDAIDMPVSLSKTPKERDEKRSEEEKGESSSTHAKDPQERDDDDTKSSCDHDAVTHDDSGIHIGCDHHHSHEDDKDEDFVVDGEEDIAPSEPSLDNGEAPSEEEEEESELDGSSRPNKKARITIESAEDWIRNYNQMNPIDKNDPDLQRFQAAIKDIITRLCLWARADDNGSNNAWYRLTAAERSITRPLRAYLAVVNIQELIDNILEHIPHKAQKILGKRDLKPIDLIDLPEIPQHFKHRLVYADIPVRAGVNNITRQAGVIGTLIKSAASLDSSMNTKVYLGSSINMRGGYVRIHTHEEGSEGRGQKCSHYDYTKQSDVVPNLRAIGIYSNPHMVESLNPDNDTHRWLPVFLEGILMVYLGLIHRQYRGSHDSTALAVFAEPKYAMVDYLRDNLELPDFHNESLNVVWCLAQGVNGGMTVVNECGNPACKRPRMFHGKEQTFFTSGGQFSARVCEPCYRGLKKNGKLRTENKSNHVRRMAPRVCDNPNCGKVDDGKGPGNFSRSQTDKTKWKCSPCWHYYHDNQRDRPAGPIRGGRIPAGRTCANPNCGYVHDPSKKMKWRQDPSDDTKWRCLRCHSYFAWNGDERPCQDDN</sequence>
<dbReference type="AlphaFoldDB" id="A0A8H5MPR5"/>
<protein>
    <submittedName>
        <fullName evidence="2">Uncharacterized protein</fullName>
    </submittedName>
</protein>
<keyword evidence="3" id="KW-1185">Reference proteome</keyword>
<feature type="compositionally biased region" description="Acidic residues" evidence="1">
    <location>
        <begin position="87"/>
        <end position="101"/>
    </location>
</feature>